<dbReference type="InterPro" id="IPR017850">
    <property type="entry name" value="Alkaline_phosphatase_core_sf"/>
</dbReference>
<proteinExistence type="predicted"/>
<gene>
    <name evidence="5" type="ORF">TrRE_jg5678</name>
</gene>
<evidence type="ECO:0000313" key="5">
    <source>
        <dbReference type="EMBL" id="GMH51599.1"/>
    </source>
</evidence>
<feature type="domain" description="Sulfatase N-terminal" evidence="4">
    <location>
        <begin position="19"/>
        <end position="203"/>
    </location>
</feature>
<keyword evidence="6" id="KW-1185">Reference proteome</keyword>
<keyword evidence="2" id="KW-0106">Calcium</keyword>
<dbReference type="InterPro" id="IPR000917">
    <property type="entry name" value="Sulfatase_N"/>
</dbReference>
<evidence type="ECO:0000256" key="1">
    <source>
        <dbReference type="ARBA" id="ARBA00022723"/>
    </source>
</evidence>
<dbReference type="GO" id="GO:0046872">
    <property type="term" value="F:metal ion binding"/>
    <property type="evidence" value="ECO:0007669"/>
    <property type="project" value="UniProtKB-KW"/>
</dbReference>
<dbReference type="InterPro" id="IPR047115">
    <property type="entry name" value="ARSB"/>
</dbReference>
<dbReference type="PANTHER" id="PTHR10342:SF274">
    <property type="entry name" value="ARYLSULFATASE B"/>
    <property type="match status" value="1"/>
</dbReference>
<dbReference type="OrthoDB" id="408574at2759"/>
<keyword evidence="1" id="KW-0479">Metal-binding</keyword>
<protein>
    <recommendedName>
        <fullName evidence="4">Sulfatase N-terminal domain-containing protein</fullName>
    </recommendedName>
</protein>
<accession>A0A9W6ZC70</accession>
<dbReference type="EMBL" id="BRXZ01001987">
    <property type="protein sequence ID" value="GMH51599.1"/>
    <property type="molecule type" value="Genomic_DNA"/>
</dbReference>
<evidence type="ECO:0000256" key="3">
    <source>
        <dbReference type="ARBA" id="ARBA00023180"/>
    </source>
</evidence>
<dbReference type="PANTHER" id="PTHR10342">
    <property type="entry name" value="ARYLSULFATASE"/>
    <property type="match status" value="1"/>
</dbReference>
<reference evidence="5" key="1">
    <citation type="submission" date="2022-07" db="EMBL/GenBank/DDBJ databases">
        <title>Genome analysis of Parmales, a sister group of diatoms, reveals the evolutionary specialization of diatoms from phago-mixotrophs to photoautotrophs.</title>
        <authorList>
            <person name="Ban H."/>
            <person name="Sato S."/>
            <person name="Yoshikawa S."/>
            <person name="Kazumasa Y."/>
            <person name="Nakamura Y."/>
            <person name="Ichinomiya M."/>
            <person name="Saitoh K."/>
            <person name="Sato N."/>
            <person name="Blanc-Mathieu R."/>
            <person name="Endo H."/>
            <person name="Kuwata A."/>
            <person name="Ogata H."/>
        </authorList>
    </citation>
    <scope>NUCLEOTIDE SEQUENCE</scope>
</reference>
<name>A0A9W6ZC70_9STRA</name>
<keyword evidence="3" id="KW-0325">Glycoprotein</keyword>
<evidence type="ECO:0000259" key="4">
    <source>
        <dbReference type="Pfam" id="PF00884"/>
    </source>
</evidence>
<dbReference type="AlphaFoldDB" id="A0A9W6ZC70"/>
<evidence type="ECO:0000313" key="6">
    <source>
        <dbReference type="Proteomes" id="UP001165082"/>
    </source>
</evidence>
<dbReference type="Proteomes" id="UP001165082">
    <property type="component" value="Unassembled WGS sequence"/>
</dbReference>
<dbReference type="GO" id="GO:0008484">
    <property type="term" value="F:sulfuric ester hydrolase activity"/>
    <property type="evidence" value="ECO:0007669"/>
    <property type="project" value="InterPro"/>
</dbReference>
<evidence type="ECO:0000256" key="2">
    <source>
        <dbReference type="ARBA" id="ARBA00022837"/>
    </source>
</evidence>
<dbReference type="Gene3D" id="3.40.720.10">
    <property type="entry name" value="Alkaline Phosphatase, subunit A"/>
    <property type="match status" value="1"/>
</dbReference>
<feature type="non-terminal residue" evidence="5">
    <location>
        <position position="1"/>
    </location>
</feature>
<organism evidence="5 6">
    <name type="scientific">Triparma retinervis</name>
    <dbReference type="NCBI Taxonomy" id="2557542"/>
    <lineage>
        <taxon>Eukaryota</taxon>
        <taxon>Sar</taxon>
        <taxon>Stramenopiles</taxon>
        <taxon>Ochrophyta</taxon>
        <taxon>Bolidophyceae</taxon>
        <taxon>Parmales</taxon>
        <taxon>Triparmaceae</taxon>
        <taxon>Triparma</taxon>
    </lineage>
</organism>
<dbReference type="SUPFAM" id="SSF53649">
    <property type="entry name" value="Alkaline phosphatase-like"/>
    <property type="match status" value="1"/>
</dbReference>
<dbReference type="Pfam" id="PF00884">
    <property type="entry name" value="Sulfatase"/>
    <property type="match status" value="1"/>
</dbReference>
<sequence>RLPIHVNELNARYVNESLGGVDTRMTLLPEKLKEGGYQTAAFGKWHLGARQTSNLPSQRGFDYHFGFLGGGENHNTQHSYEAFDSIDLWGGFDDSPNKSRNGTNSCLLYGGDAVDHIKTRVDPDTPQFMFIALQNCHAAYVAPDKYKDPNITDYPKDNNSFDRQAMEAMMTCADEVALNVTTALKARGMWDDTLIVFSADNGGPQ</sequence>
<comment type="caution">
    <text evidence="5">The sequence shown here is derived from an EMBL/GenBank/DDBJ whole genome shotgun (WGS) entry which is preliminary data.</text>
</comment>